<dbReference type="Pfam" id="PF17236">
    <property type="entry name" value="SU10_MCP"/>
    <property type="match status" value="1"/>
</dbReference>
<organism evidence="1 2">
    <name type="scientific">Agrobacterium rosae</name>
    <dbReference type="NCBI Taxonomy" id="1972867"/>
    <lineage>
        <taxon>Bacteria</taxon>
        <taxon>Pseudomonadati</taxon>
        <taxon>Pseudomonadota</taxon>
        <taxon>Alphaproteobacteria</taxon>
        <taxon>Hyphomicrobiales</taxon>
        <taxon>Rhizobiaceae</taxon>
        <taxon>Rhizobium/Agrobacterium group</taxon>
        <taxon>Agrobacterium</taxon>
    </lineage>
</organism>
<dbReference type="Proteomes" id="UP000187891">
    <property type="component" value="Unassembled WGS sequence"/>
</dbReference>
<accession>A0A1R3TIY3</accession>
<dbReference type="InterPro" id="IPR035198">
    <property type="entry name" value="SU10_MCP"/>
</dbReference>
<proteinExistence type="predicted"/>
<dbReference type="RefSeq" id="WP_077119275.1">
    <property type="nucleotide sequence ID" value="NZ_FMUE01000003.1"/>
</dbReference>
<name>A0A1R3TIY3_9HYPH</name>
<reference evidence="2" key="1">
    <citation type="submission" date="2016-10" db="EMBL/GenBank/DDBJ databases">
        <authorList>
            <person name="Wibberg D."/>
        </authorList>
    </citation>
    <scope>NUCLEOTIDE SEQUENCE [LARGE SCALE GENOMIC DNA]</scope>
</reference>
<sequence>MPNLVTTSVSNVKEDLADVISRITPEKTPFWNEIGKTTAKNTFHEFLNRELAPPMVNAAAENAAFAAADGAGPDRLGNHTQIFTKVAGVSGTLESVDSAGYKSAISDQVAIKMAELKRDIEFALVSASGSQGGSTRRLAGAEAWISTNADHGTGGSTPGYANQLVGNVTAGTTRPLTEDMFNDMMESVWNEGGNASKVLVCGSLKQAISKFSGGATKYQDVNKNATIYGAVDTYVSDFGTHSVIPHHFMPKTTVLAIDPSLWSVATLRKITKTELPKTKDSVEYSLLTELTLVSKNERGNGKIADVTAA</sequence>
<gene>
    <name evidence="1" type="ORF">DSM25559_1877</name>
</gene>
<dbReference type="AlphaFoldDB" id="A0A1R3TIY3"/>
<evidence type="ECO:0000313" key="2">
    <source>
        <dbReference type="Proteomes" id="UP000187891"/>
    </source>
</evidence>
<evidence type="ECO:0008006" key="3">
    <source>
        <dbReference type="Google" id="ProtNLM"/>
    </source>
</evidence>
<dbReference type="STRING" id="1907666.DSM25559_1877"/>
<dbReference type="EMBL" id="FMUE01000003">
    <property type="protein sequence ID" value="SCX19663.1"/>
    <property type="molecule type" value="Genomic_DNA"/>
</dbReference>
<protein>
    <recommendedName>
        <fullName evidence="3">Head protein</fullName>
    </recommendedName>
</protein>
<evidence type="ECO:0000313" key="1">
    <source>
        <dbReference type="EMBL" id="SCX19663.1"/>
    </source>
</evidence>